<evidence type="ECO:0000313" key="1">
    <source>
        <dbReference type="EMBL" id="KAI0063445.1"/>
    </source>
</evidence>
<dbReference type="Proteomes" id="UP000814140">
    <property type="component" value="Unassembled WGS sequence"/>
</dbReference>
<keyword evidence="2" id="KW-1185">Reference proteome</keyword>
<protein>
    <submittedName>
        <fullName evidence="1">MFS general substrate transporter</fullName>
    </submittedName>
</protein>
<gene>
    <name evidence="1" type="ORF">BV25DRAFT_1824553</name>
</gene>
<reference evidence="1" key="1">
    <citation type="submission" date="2021-03" db="EMBL/GenBank/DDBJ databases">
        <authorList>
            <consortium name="DOE Joint Genome Institute"/>
            <person name="Ahrendt S."/>
            <person name="Looney B.P."/>
            <person name="Miyauchi S."/>
            <person name="Morin E."/>
            <person name="Drula E."/>
            <person name="Courty P.E."/>
            <person name="Chicoki N."/>
            <person name="Fauchery L."/>
            <person name="Kohler A."/>
            <person name="Kuo A."/>
            <person name="Labutti K."/>
            <person name="Pangilinan J."/>
            <person name="Lipzen A."/>
            <person name="Riley R."/>
            <person name="Andreopoulos W."/>
            <person name="He G."/>
            <person name="Johnson J."/>
            <person name="Barry K.W."/>
            <person name="Grigoriev I.V."/>
            <person name="Nagy L."/>
            <person name="Hibbett D."/>
            <person name="Henrissat B."/>
            <person name="Matheny P.B."/>
            <person name="Labbe J."/>
            <person name="Martin F."/>
        </authorList>
    </citation>
    <scope>NUCLEOTIDE SEQUENCE</scope>
    <source>
        <strain evidence="1">HHB10654</strain>
    </source>
</reference>
<name>A0ACB8T5B5_9AGAM</name>
<comment type="caution">
    <text evidence="1">The sequence shown here is derived from an EMBL/GenBank/DDBJ whole genome shotgun (WGS) entry which is preliminary data.</text>
</comment>
<organism evidence="1 2">
    <name type="scientific">Artomyces pyxidatus</name>
    <dbReference type="NCBI Taxonomy" id="48021"/>
    <lineage>
        <taxon>Eukaryota</taxon>
        <taxon>Fungi</taxon>
        <taxon>Dikarya</taxon>
        <taxon>Basidiomycota</taxon>
        <taxon>Agaricomycotina</taxon>
        <taxon>Agaricomycetes</taxon>
        <taxon>Russulales</taxon>
        <taxon>Auriscalpiaceae</taxon>
        <taxon>Artomyces</taxon>
    </lineage>
</organism>
<reference evidence="1" key="2">
    <citation type="journal article" date="2022" name="New Phytol.">
        <title>Evolutionary transition to the ectomycorrhizal habit in the genomes of a hyperdiverse lineage of mushroom-forming fungi.</title>
        <authorList>
            <person name="Looney B."/>
            <person name="Miyauchi S."/>
            <person name="Morin E."/>
            <person name="Drula E."/>
            <person name="Courty P.E."/>
            <person name="Kohler A."/>
            <person name="Kuo A."/>
            <person name="LaButti K."/>
            <person name="Pangilinan J."/>
            <person name="Lipzen A."/>
            <person name="Riley R."/>
            <person name="Andreopoulos W."/>
            <person name="He G."/>
            <person name="Johnson J."/>
            <person name="Nolan M."/>
            <person name="Tritt A."/>
            <person name="Barry K.W."/>
            <person name="Grigoriev I.V."/>
            <person name="Nagy L.G."/>
            <person name="Hibbett D."/>
            <person name="Henrissat B."/>
            <person name="Matheny P.B."/>
            <person name="Labbe J."/>
            <person name="Martin F.M."/>
        </authorList>
    </citation>
    <scope>NUCLEOTIDE SEQUENCE</scope>
    <source>
        <strain evidence="1">HHB10654</strain>
    </source>
</reference>
<sequence length="521" mass="57677">MPDKAMEAKEYELVVFSPNDPEDPVNWRLRRKLFVTASICILSFCAVFGSSAYAPGQQQLGEEYGVGVVTTSAGLSLYVLGFGTGPLICGPMSELYGRKLPYTLAWPLMIASIAPSAFADNIAVILLFRFFTGCCAACALNNGSGLITDMFHNDIHAQSRAIIWYSFCPLSGPCFGSLVGFFVAAVSQGRALWVVRVHFYFAIAVWPLVFLLPETHGPTVLLYRARALRKEGHATARAPQELHPTSKQQLIQKNILRPTQMLFYEPINQGAAIWISLAYGIIYFFFEAYPVVFIEQHHIPFRLCGLLFIPIPIGMVLVTAPYSQLTRLFARLPLPGIERKDGVLHPAESRLKLVLSACVLLPISLFWFAWTSGPETHWIAPALAGIAFGYSMMAIFMCFLAYVAQIYTIYASSAVACNTFARSIIACIFPVAAHSILDSMGTKWGVSLFGFLSLGLIPIPLIFIRYGEQLRQKSHFAKEAKAILAGLRQKPGLLEEKTQVEQVAEVEVEMDNEKRETGSYV</sequence>
<evidence type="ECO:0000313" key="2">
    <source>
        <dbReference type="Proteomes" id="UP000814140"/>
    </source>
</evidence>
<accession>A0ACB8T5B5</accession>
<proteinExistence type="predicted"/>
<dbReference type="EMBL" id="MU277203">
    <property type="protein sequence ID" value="KAI0063445.1"/>
    <property type="molecule type" value="Genomic_DNA"/>
</dbReference>